<dbReference type="Gene3D" id="3.40.220.10">
    <property type="entry name" value="Leucine Aminopeptidase, subunit E, domain 1"/>
    <property type="match status" value="1"/>
</dbReference>
<sequence length="330" mass="36969">MYLELERIPTLKQLYERRNIPSRNFKKAASISPQFEYNELFNEKISLVQADITKLKIDAIVNAANESLLGGGGVDGAIHRAAGPELRRECWKLNGCDTGDAKITKGYELPAKHIIHTVGPIGEKPDLLHKAYIRSLEVMTENNLKSIAFSNISTGVYGYPRVKAAHVALSTIRRWLEGHSNLDKIDRIIFCVFEIENKDVYEHLLQVYFPPPGTKLDTGEKVEVGGSGQKKLKLKDENENEKFKQKETTNVAITDGSTKDNMTASTNINVATPDSATKTASTNYTFTEHENGKEKKEEKDNEKEEYKREETAMTEAATKNSMTDSTNINP</sequence>
<dbReference type="CDD" id="cd02908">
    <property type="entry name" value="Macro_OAADPr_deacetylase"/>
    <property type="match status" value="1"/>
</dbReference>
<accession>A0A9W4T0N0</accession>
<feature type="compositionally biased region" description="Polar residues" evidence="1">
    <location>
        <begin position="255"/>
        <end position="286"/>
    </location>
</feature>
<evidence type="ECO:0000256" key="1">
    <source>
        <dbReference type="SAM" id="MobiDB-lite"/>
    </source>
</evidence>
<dbReference type="Proteomes" id="UP001153678">
    <property type="component" value="Unassembled WGS sequence"/>
</dbReference>
<keyword evidence="4" id="KW-1185">Reference proteome</keyword>
<dbReference type="InterPro" id="IPR002589">
    <property type="entry name" value="Macro_dom"/>
</dbReference>
<organism evidence="3 4">
    <name type="scientific">Funneliformis geosporum</name>
    <dbReference type="NCBI Taxonomy" id="1117311"/>
    <lineage>
        <taxon>Eukaryota</taxon>
        <taxon>Fungi</taxon>
        <taxon>Fungi incertae sedis</taxon>
        <taxon>Mucoromycota</taxon>
        <taxon>Glomeromycotina</taxon>
        <taxon>Glomeromycetes</taxon>
        <taxon>Glomerales</taxon>
        <taxon>Glomeraceae</taxon>
        <taxon>Funneliformis</taxon>
    </lineage>
</organism>
<dbReference type="Pfam" id="PF01661">
    <property type="entry name" value="Macro"/>
    <property type="match status" value="1"/>
</dbReference>
<gene>
    <name evidence="3" type="ORF">FWILDA_LOCUS13635</name>
</gene>
<evidence type="ECO:0000259" key="2">
    <source>
        <dbReference type="PROSITE" id="PS51154"/>
    </source>
</evidence>
<dbReference type="SMART" id="SM00506">
    <property type="entry name" value="A1pp"/>
    <property type="match status" value="1"/>
</dbReference>
<dbReference type="PANTHER" id="PTHR11106:SF27">
    <property type="entry name" value="MACRO DOMAIN-CONTAINING PROTEIN"/>
    <property type="match status" value="1"/>
</dbReference>
<dbReference type="AlphaFoldDB" id="A0A9W4T0N0"/>
<feature type="compositionally biased region" description="Basic and acidic residues" evidence="1">
    <location>
        <begin position="287"/>
        <end position="311"/>
    </location>
</feature>
<feature type="domain" description="Macro" evidence="2">
    <location>
        <begin position="32"/>
        <end position="209"/>
    </location>
</feature>
<protein>
    <submittedName>
        <fullName evidence="3">17663_t:CDS:1</fullName>
    </submittedName>
</protein>
<feature type="non-terminal residue" evidence="3">
    <location>
        <position position="1"/>
    </location>
</feature>
<dbReference type="EMBL" id="CAMKVN010005266">
    <property type="protein sequence ID" value="CAI2188548.1"/>
    <property type="molecule type" value="Genomic_DNA"/>
</dbReference>
<proteinExistence type="predicted"/>
<dbReference type="PANTHER" id="PTHR11106">
    <property type="entry name" value="GANGLIOSIDE INDUCED DIFFERENTIATION ASSOCIATED PROTEIN 2-RELATED"/>
    <property type="match status" value="1"/>
</dbReference>
<name>A0A9W4T0N0_9GLOM</name>
<dbReference type="InterPro" id="IPR043472">
    <property type="entry name" value="Macro_dom-like"/>
</dbReference>
<comment type="caution">
    <text evidence="3">The sequence shown here is derived from an EMBL/GenBank/DDBJ whole genome shotgun (WGS) entry which is preliminary data.</text>
</comment>
<reference evidence="3" key="1">
    <citation type="submission" date="2022-08" db="EMBL/GenBank/DDBJ databases">
        <authorList>
            <person name="Kallberg Y."/>
            <person name="Tangrot J."/>
            <person name="Rosling A."/>
        </authorList>
    </citation>
    <scope>NUCLEOTIDE SEQUENCE</scope>
    <source>
        <strain evidence="3">Wild A</strain>
    </source>
</reference>
<evidence type="ECO:0000313" key="4">
    <source>
        <dbReference type="Proteomes" id="UP001153678"/>
    </source>
</evidence>
<evidence type="ECO:0000313" key="3">
    <source>
        <dbReference type="EMBL" id="CAI2188548.1"/>
    </source>
</evidence>
<dbReference type="PROSITE" id="PS51154">
    <property type="entry name" value="MACRO"/>
    <property type="match status" value="1"/>
</dbReference>
<feature type="compositionally biased region" description="Polar residues" evidence="1">
    <location>
        <begin position="317"/>
        <end position="330"/>
    </location>
</feature>
<feature type="region of interest" description="Disordered" evidence="1">
    <location>
        <begin position="255"/>
        <end position="330"/>
    </location>
</feature>
<dbReference type="SUPFAM" id="SSF52949">
    <property type="entry name" value="Macro domain-like"/>
    <property type="match status" value="1"/>
</dbReference>
<dbReference type="OrthoDB" id="6077599at2759"/>